<organism evidence="1 2">
    <name type="scientific">Gossypium armourianum</name>
    <dbReference type="NCBI Taxonomy" id="34283"/>
    <lineage>
        <taxon>Eukaryota</taxon>
        <taxon>Viridiplantae</taxon>
        <taxon>Streptophyta</taxon>
        <taxon>Embryophyta</taxon>
        <taxon>Tracheophyta</taxon>
        <taxon>Spermatophyta</taxon>
        <taxon>Magnoliopsida</taxon>
        <taxon>eudicotyledons</taxon>
        <taxon>Gunneridae</taxon>
        <taxon>Pentapetalae</taxon>
        <taxon>rosids</taxon>
        <taxon>malvids</taxon>
        <taxon>Malvales</taxon>
        <taxon>Malvaceae</taxon>
        <taxon>Malvoideae</taxon>
        <taxon>Gossypium</taxon>
    </lineage>
</organism>
<protein>
    <submittedName>
        <fullName evidence="1">Uncharacterized protein</fullName>
    </submittedName>
</protein>
<name>A0A7J9IUD2_9ROSI</name>
<dbReference type="Proteomes" id="UP000593575">
    <property type="component" value="Unassembled WGS sequence"/>
</dbReference>
<sequence length="42" mass="4722">MASLAPPGSSSIIQNSRKALGFMKKAMKYKHNFIQFFAMTEI</sequence>
<evidence type="ECO:0000313" key="2">
    <source>
        <dbReference type="Proteomes" id="UP000593575"/>
    </source>
</evidence>
<reference evidence="1 2" key="1">
    <citation type="journal article" date="2019" name="Genome Biol. Evol.">
        <title>Insights into the evolution of the New World diploid cottons (Gossypium, subgenus Houzingenia) based on genome sequencing.</title>
        <authorList>
            <person name="Grover C.E."/>
            <person name="Arick M.A. 2nd"/>
            <person name="Thrash A."/>
            <person name="Conover J.L."/>
            <person name="Sanders W.S."/>
            <person name="Peterson D.G."/>
            <person name="Frelichowski J.E."/>
            <person name="Scheffler J.A."/>
            <person name="Scheffler B.E."/>
            <person name="Wendel J.F."/>
        </authorList>
    </citation>
    <scope>NUCLEOTIDE SEQUENCE [LARGE SCALE GENOMIC DNA]</scope>
    <source>
        <strain evidence="1">6</strain>
        <tissue evidence="1">Leaf</tissue>
    </source>
</reference>
<gene>
    <name evidence="1" type="ORF">Goarm_021420</name>
</gene>
<dbReference type="AlphaFoldDB" id="A0A7J9IUD2"/>
<proteinExistence type="predicted"/>
<evidence type="ECO:0000313" key="1">
    <source>
        <dbReference type="EMBL" id="MBA0824775.1"/>
    </source>
</evidence>
<keyword evidence="2" id="KW-1185">Reference proteome</keyword>
<comment type="caution">
    <text evidence="1">The sequence shown here is derived from an EMBL/GenBank/DDBJ whole genome shotgun (WGS) entry which is preliminary data.</text>
</comment>
<accession>A0A7J9IUD2</accession>
<dbReference type="EMBL" id="JABFAE010000003">
    <property type="protein sequence ID" value="MBA0824775.1"/>
    <property type="molecule type" value="Genomic_DNA"/>
</dbReference>